<feature type="region of interest" description="Disordered" evidence="1">
    <location>
        <begin position="191"/>
        <end position="234"/>
    </location>
</feature>
<dbReference type="Proteomes" id="UP001589733">
    <property type="component" value="Unassembled WGS sequence"/>
</dbReference>
<proteinExistence type="predicted"/>
<dbReference type="RefSeq" id="WP_380014973.1">
    <property type="nucleotide sequence ID" value="NZ_JBHLYR010000060.1"/>
</dbReference>
<dbReference type="PANTHER" id="PTHR36933">
    <property type="entry name" value="SLL0788 PROTEIN"/>
    <property type="match status" value="1"/>
</dbReference>
<sequence>MTRRAPSISSAVLAASALVVAALLAAFLLLAPTLAKPGESSTETRFVREMIQHHTQAVDMATRIRDRSTDRTLRSLALDIQLSQQEQIGQMRGWLTLWGLPWGGAGMSAEHAAMMGMATPAEVNSLDTGTPAQAEQEFLRLMIRHHQGAVAMVKPVLTERVRPEVLALARQINATQAAEIRLMTTLLNSRGAQPLPAPSDTMDGMDMGGTAPSVSPASVASESVPAGTDGHSHP</sequence>
<accession>A0ABV6B3M2</accession>
<organism evidence="3 4">
    <name type="scientific">Deinococcus oregonensis</name>
    <dbReference type="NCBI Taxonomy" id="1805970"/>
    <lineage>
        <taxon>Bacteria</taxon>
        <taxon>Thermotogati</taxon>
        <taxon>Deinococcota</taxon>
        <taxon>Deinococci</taxon>
        <taxon>Deinococcales</taxon>
        <taxon>Deinococcaceae</taxon>
        <taxon>Deinococcus</taxon>
    </lineage>
</organism>
<dbReference type="InterPro" id="IPR012347">
    <property type="entry name" value="Ferritin-like"/>
</dbReference>
<feature type="compositionally biased region" description="Low complexity" evidence="1">
    <location>
        <begin position="211"/>
        <end position="226"/>
    </location>
</feature>
<dbReference type="Gene3D" id="1.20.1260.10">
    <property type="match status" value="1"/>
</dbReference>
<dbReference type="EMBL" id="JBHLYR010000060">
    <property type="protein sequence ID" value="MFB9994363.1"/>
    <property type="molecule type" value="Genomic_DNA"/>
</dbReference>
<protein>
    <submittedName>
        <fullName evidence="3">DUF305 domain-containing protein</fullName>
    </submittedName>
</protein>
<keyword evidence="4" id="KW-1185">Reference proteome</keyword>
<dbReference type="Pfam" id="PF03713">
    <property type="entry name" value="DUF305"/>
    <property type="match status" value="1"/>
</dbReference>
<name>A0ABV6B3M2_9DEIO</name>
<comment type="caution">
    <text evidence="3">The sequence shown here is derived from an EMBL/GenBank/DDBJ whole genome shotgun (WGS) entry which is preliminary data.</text>
</comment>
<gene>
    <name evidence="3" type="ORF">ACFFLM_20605</name>
</gene>
<dbReference type="PANTHER" id="PTHR36933:SF1">
    <property type="entry name" value="SLL0788 PROTEIN"/>
    <property type="match status" value="1"/>
</dbReference>
<reference evidence="3 4" key="1">
    <citation type="submission" date="2024-09" db="EMBL/GenBank/DDBJ databases">
        <authorList>
            <person name="Sun Q."/>
            <person name="Mori K."/>
        </authorList>
    </citation>
    <scope>NUCLEOTIDE SEQUENCE [LARGE SCALE GENOMIC DNA]</scope>
    <source>
        <strain evidence="3 4">JCM 13503</strain>
    </source>
</reference>
<evidence type="ECO:0000313" key="3">
    <source>
        <dbReference type="EMBL" id="MFB9994363.1"/>
    </source>
</evidence>
<feature type="domain" description="DUF305" evidence="2">
    <location>
        <begin position="43"/>
        <end position="187"/>
    </location>
</feature>
<evidence type="ECO:0000256" key="1">
    <source>
        <dbReference type="SAM" id="MobiDB-lite"/>
    </source>
</evidence>
<evidence type="ECO:0000259" key="2">
    <source>
        <dbReference type="Pfam" id="PF03713"/>
    </source>
</evidence>
<dbReference type="InterPro" id="IPR005183">
    <property type="entry name" value="DUF305_CopM-like"/>
</dbReference>
<evidence type="ECO:0000313" key="4">
    <source>
        <dbReference type="Proteomes" id="UP001589733"/>
    </source>
</evidence>